<proteinExistence type="predicted"/>
<dbReference type="EMBL" id="AWXA01000041">
    <property type="protein sequence ID" value="ERT58689.1"/>
    <property type="molecule type" value="Genomic_DNA"/>
</dbReference>
<dbReference type="Proteomes" id="UP000017090">
    <property type="component" value="Unassembled WGS sequence"/>
</dbReference>
<comment type="caution">
    <text evidence="1">The sequence shown here is derived from an EMBL/GenBank/DDBJ whole genome shotgun (WGS) entry which is preliminary data.</text>
</comment>
<keyword evidence="2" id="KW-1185">Reference proteome</keyword>
<accession>U7UIH9</accession>
<sequence length="37" mass="4294">MSLLSLVMEGLLGKHKGLFLLSHRKMRETRNKFLLPV</sequence>
<gene>
    <name evidence="1" type="ORF">HMPREF1250_1795</name>
</gene>
<dbReference type="AlphaFoldDB" id="U7UIH9"/>
<dbReference type="STRING" id="1111454.HMPREF1250_1795"/>
<dbReference type="PATRIC" id="fig|1111454.3.peg.1459"/>
<evidence type="ECO:0000313" key="1">
    <source>
        <dbReference type="EMBL" id="ERT58689.1"/>
    </source>
</evidence>
<organism evidence="1 2">
    <name type="scientific">Megasphaera vaginalis</name>
    <name type="common">ex Srinivasan et al. 2021</name>
    <dbReference type="NCBI Taxonomy" id="1111454"/>
    <lineage>
        <taxon>Bacteria</taxon>
        <taxon>Bacillati</taxon>
        <taxon>Bacillota</taxon>
        <taxon>Negativicutes</taxon>
        <taxon>Veillonellales</taxon>
        <taxon>Veillonellaceae</taxon>
        <taxon>Megasphaera</taxon>
    </lineage>
</organism>
<protein>
    <submittedName>
        <fullName evidence="1">Uncharacterized protein</fullName>
    </submittedName>
</protein>
<name>U7UIH9_9FIRM</name>
<evidence type="ECO:0000313" key="2">
    <source>
        <dbReference type="Proteomes" id="UP000017090"/>
    </source>
</evidence>
<reference evidence="1 2" key="1">
    <citation type="submission" date="2013-09" db="EMBL/GenBank/DDBJ databases">
        <authorList>
            <person name="Durkin A.S."/>
            <person name="Haft D.R."/>
            <person name="McCorrison J."/>
            <person name="Torralba M."/>
            <person name="Gillis M."/>
            <person name="Haft D.H."/>
            <person name="Methe B."/>
            <person name="Sutton G."/>
            <person name="Nelson K.E."/>
        </authorList>
    </citation>
    <scope>NUCLEOTIDE SEQUENCE [LARGE SCALE GENOMIC DNA]</scope>
    <source>
        <strain evidence="1 2">BV3C16-1</strain>
    </source>
</reference>